<dbReference type="InterPro" id="IPR016566">
    <property type="entry name" value="UCP010219"/>
</dbReference>
<dbReference type="KEGG" id="rdn:HMPREF0733_11769"/>
<feature type="region of interest" description="Disordered" evidence="1">
    <location>
        <begin position="1"/>
        <end position="22"/>
    </location>
</feature>
<dbReference type="eggNOG" id="ENOG5031MNQ">
    <property type="taxonomic scope" value="Bacteria"/>
</dbReference>
<dbReference type="GeneID" id="29744348"/>
<feature type="transmembrane region" description="Helical" evidence="2">
    <location>
        <begin position="216"/>
        <end position="237"/>
    </location>
</feature>
<keyword evidence="2" id="KW-0812">Transmembrane</keyword>
<feature type="transmembrane region" description="Helical" evidence="2">
    <location>
        <begin position="189"/>
        <end position="210"/>
    </location>
</feature>
<evidence type="ECO:0000313" key="4">
    <source>
        <dbReference type="Proteomes" id="UP000000387"/>
    </source>
</evidence>
<feature type="transmembrane region" description="Helical" evidence="2">
    <location>
        <begin position="86"/>
        <end position="106"/>
    </location>
</feature>
<feature type="compositionally biased region" description="Polar residues" evidence="1">
    <location>
        <begin position="10"/>
        <end position="22"/>
    </location>
</feature>
<dbReference type="HOGENOM" id="CLU_075797_1_2_11"/>
<dbReference type="Pfam" id="PF11361">
    <property type="entry name" value="DUF3159"/>
    <property type="match status" value="1"/>
</dbReference>
<feature type="transmembrane region" description="Helical" evidence="2">
    <location>
        <begin position="149"/>
        <end position="169"/>
    </location>
</feature>
<gene>
    <name evidence="3" type="ordered locus">HMPREF0733_11769</name>
</gene>
<dbReference type="AlphaFoldDB" id="E3H1K3"/>
<sequence>MVNTPHDPQHSNNQYASDGAQSAETNSISGQESLGKSLSTSLGSNIRRTESGHVDVLHAIGGWRGLVETSLPSLLFLIFFTVTKDLNLALVIAVAAAGIFTVLRLIQRSKLIPAVSGIVGVAICAFTAFRTGNAADYYLPGFWTNGIYSVAFIASIIVGWPLAGLIFGYIRGEQLTWRQKPERLKAYKLATWIMAAVLLLRLAIQIPLYYMNATEVLGAMRIVMGLPLYAAGIWLAWRVSDPAETL</sequence>
<feature type="transmembrane region" description="Helical" evidence="2">
    <location>
        <begin position="111"/>
        <end position="129"/>
    </location>
</feature>
<dbReference type="RefSeq" id="WP_013398926.1">
    <property type="nucleotide sequence ID" value="NC_014643.1"/>
</dbReference>
<dbReference type="Proteomes" id="UP000000387">
    <property type="component" value="Chromosome"/>
</dbReference>
<organism evidence="3 4">
    <name type="scientific">Rothia dentocariosa (strain ATCC 17931 / CDC X599 / XDIA)</name>
    <dbReference type="NCBI Taxonomy" id="762948"/>
    <lineage>
        <taxon>Bacteria</taxon>
        <taxon>Bacillati</taxon>
        <taxon>Actinomycetota</taxon>
        <taxon>Actinomycetes</taxon>
        <taxon>Micrococcales</taxon>
        <taxon>Micrococcaceae</taxon>
        <taxon>Rothia</taxon>
    </lineage>
</organism>
<name>E3H1K3_ROTDC</name>
<evidence type="ECO:0008006" key="5">
    <source>
        <dbReference type="Google" id="ProtNLM"/>
    </source>
</evidence>
<accession>E3H1K3</accession>
<evidence type="ECO:0000256" key="2">
    <source>
        <dbReference type="SAM" id="Phobius"/>
    </source>
</evidence>
<keyword evidence="2" id="KW-1133">Transmembrane helix</keyword>
<reference evidence="4" key="1">
    <citation type="submission" date="2010-10" db="EMBL/GenBank/DDBJ databases">
        <title>The complete genome of Rothia dentocariosa ATCC 17931.</title>
        <authorList>
            <person name="Muzny D."/>
            <person name="Qin X."/>
            <person name="Buhay C."/>
            <person name="Dugan-Rocha S."/>
            <person name="Ding Y."/>
            <person name="Chen G."/>
            <person name="Hawes A."/>
            <person name="Holder M."/>
            <person name="Jhangiani S."/>
            <person name="Johnson A."/>
            <person name="Khan Z."/>
            <person name="Li Z."/>
            <person name="Liu W."/>
            <person name="Liu X."/>
            <person name="Perez L."/>
            <person name="Shen H."/>
            <person name="Wang Q."/>
            <person name="Watt J."/>
            <person name="Xi L."/>
            <person name="Xin Y."/>
            <person name="Zhou J."/>
            <person name="Deng J."/>
            <person name="Jiang H."/>
            <person name="Liu Y."/>
            <person name="Qu J."/>
            <person name="Song X.-Z."/>
            <person name="Zhang L."/>
            <person name="Villasana D."/>
            <person name="Johnson A."/>
            <person name="Liu J."/>
            <person name="Liyanage D."/>
            <person name="Lorensuhewa L."/>
            <person name="Robinson T."/>
            <person name="Song A."/>
            <person name="Song B.-B."/>
            <person name="Dinh H."/>
            <person name="Thornton R."/>
            <person name="Coyle M."/>
            <person name="Francisco L."/>
            <person name="Jackson L."/>
            <person name="Javaid M."/>
            <person name="Korchina V."/>
            <person name="Kovar C."/>
            <person name="Mata R."/>
            <person name="Mathew T."/>
            <person name="Ngo R."/>
            <person name="Nguyen L."/>
            <person name="Nguyen N."/>
            <person name="Okwuonu G."/>
            <person name="Ongeri F."/>
            <person name="Pham C."/>
            <person name="Simmons D."/>
            <person name="Wilczek-Boney K."/>
            <person name="Hale W."/>
            <person name="Jakkamsetti A."/>
            <person name="Pham P."/>
            <person name="Ruth R."/>
            <person name="San Lucas F."/>
            <person name="Warren J."/>
            <person name="Zhang J."/>
            <person name="Zhao Z."/>
            <person name="Zhou C."/>
            <person name="Zhu D."/>
            <person name="Lee S."/>
            <person name="Bess C."/>
            <person name="Blankenburg K."/>
            <person name="Forbes L."/>
            <person name="Fu Q."/>
            <person name="Gubbala S."/>
            <person name="Hirani K."/>
            <person name="Jayaseelan J.C."/>
            <person name="Lara F."/>
            <person name="Munidasa M."/>
            <person name="Palculict T."/>
            <person name="Patil S."/>
            <person name="Pu L.-L."/>
            <person name="Saada N."/>
            <person name="Tang L."/>
            <person name="Weissenberger G."/>
            <person name="Zhu Y."/>
            <person name="Hemphill L."/>
            <person name="Shang Y."/>
            <person name="Youmans B."/>
            <person name="Ayvaz T."/>
            <person name="Ross M."/>
            <person name="Santibanez J."/>
            <person name="Aqrawi P."/>
            <person name="Gross S."/>
            <person name="Joshi V."/>
            <person name="Fowler G."/>
            <person name="Nazareth L."/>
            <person name="Reid J."/>
            <person name="Worley K."/>
            <person name="Petrosino J."/>
            <person name="Highlander S."/>
            <person name="Gibbs R."/>
        </authorList>
    </citation>
    <scope>NUCLEOTIDE SEQUENCE [LARGE SCALE GENOMIC DNA]</scope>
    <source>
        <strain evidence="4">ATCC 17931 / CDC X599 / XDIA</strain>
    </source>
</reference>
<keyword evidence="2" id="KW-0472">Membrane</keyword>
<protein>
    <recommendedName>
        <fullName evidence="5">DUF3159 domain-containing protein</fullName>
    </recommendedName>
</protein>
<evidence type="ECO:0000313" key="3">
    <source>
        <dbReference type="EMBL" id="ADP41226.1"/>
    </source>
</evidence>
<evidence type="ECO:0000256" key="1">
    <source>
        <dbReference type="SAM" id="MobiDB-lite"/>
    </source>
</evidence>
<proteinExistence type="predicted"/>
<dbReference type="EMBL" id="CP002280">
    <property type="protein sequence ID" value="ADP41226.1"/>
    <property type="molecule type" value="Genomic_DNA"/>
</dbReference>